<evidence type="ECO:0000313" key="2">
    <source>
        <dbReference type="EMBL" id="CAG7723834.1"/>
    </source>
</evidence>
<keyword evidence="1" id="KW-0812">Transmembrane</keyword>
<evidence type="ECO:0000256" key="1">
    <source>
        <dbReference type="SAM" id="Phobius"/>
    </source>
</evidence>
<dbReference type="Proteomes" id="UP000708208">
    <property type="component" value="Unassembled WGS sequence"/>
</dbReference>
<dbReference type="EMBL" id="CAJVCH010103039">
    <property type="protein sequence ID" value="CAG7723834.1"/>
    <property type="molecule type" value="Genomic_DNA"/>
</dbReference>
<sequence length="73" mass="8532">MDRITKWLLDWNWKFTARNVFDVNYKIFGVVLGTLMTYFIVIFQLLLGDKGNQPANSLIYNCSSIMNNDSFSE</sequence>
<keyword evidence="1" id="KW-1133">Transmembrane helix</keyword>
<evidence type="ECO:0000313" key="3">
    <source>
        <dbReference type="Proteomes" id="UP000708208"/>
    </source>
</evidence>
<dbReference type="AlphaFoldDB" id="A0A8J2KD82"/>
<accession>A0A8J2KD82</accession>
<gene>
    <name evidence="2" type="ORF">AFUS01_LOCUS12895</name>
</gene>
<proteinExistence type="predicted"/>
<keyword evidence="3" id="KW-1185">Reference proteome</keyword>
<feature type="transmembrane region" description="Helical" evidence="1">
    <location>
        <begin position="27"/>
        <end position="47"/>
    </location>
</feature>
<comment type="caution">
    <text evidence="2">The sequence shown here is derived from an EMBL/GenBank/DDBJ whole genome shotgun (WGS) entry which is preliminary data.</text>
</comment>
<protein>
    <submittedName>
        <fullName evidence="2">Uncharacterized protein</fullName>
    </submittedName>
</protein>
<reference evidence="2" key="1">
    <citation type="submission" date="2021-06" db="EMBL/GenBank/DDBJ databases">
        <authorList>
            <person name="Hodson N. C."/>
            <person name="Mongue J. A."/>
            <person name="Jaron S. K."/>
        </authorList>
    </citation>
    <scope>NUCLEOTIDE SEQUENCE</scope>
</reference>
<organism evidence="2 3">
    <name type="scientific">Allacma fusca</name>
    <dbReference type="NCBI Taxonomy" id="39272"/>
    <lineage>
        <taxon>Eukaryota</taxon>
        <taxon>Metazoa</taxon>
        <taxon>Ecdysozoa</taxon>
        <taxon>Arthropoda</taxon>
        <taxon>Hexapoda</taxon>
        <taxon>Collembola</taxon>
        <taxon>Symphypleona</taxon>
        <taxon>Sminthuridae</taxon>
        <taxon>Allacma</taxon>
    </lineage>
</organism>
<dbReference type="OrthoDB" id="6366728at2759"/>
<keyword evidence="1" id="KW-0472">Membrane</keyword>
<name>A0A8J2KD82_9HEXA</name>